<evidence type="ECO:0000313" key="2">
    <source>
        <dbReference type="EMBL" id="CAA9307175.1"/>
    </source>
</evidence>
<feature type="compositionally biased region" description="Basic and acidic residues" evidence="1">
    <location>
        <begin position="79"/>
        <end position="98"/>
    </location>
</feature>
<accession>A0A6J4KK32</accession>
<feature type="non-terminal residue" evidence="2">
    <location>
        <position position="1"/>
    </location>
</feature>
<feature type="compositionally biased region" description="Basic and acidic residues" evidence="1">
    <location>
        <begin position="165"/>
        <end position="175"/>
    </location>
</feature>
<name>A0A6J4KK32_9BACT</name>
<reference evidence="2" key="1">
    <citation type="submission" date="2020-02" db="EMBL/GenBank/DDBJ databases">
        <authorList>
            <person name="Meier V. D."/>
        </authorList>
    </citation>
    <scope>NUCLEOTIDE SEQUENCE</scope>
    <source>
        <strain evidence="2">AVDCRST_MAG11</strain>
    </source>
</reference>
<protein>
    <submittedName>
        <fullName evidence="2">Uncharacterized protein</fullName>
    </submittedName>
</protein>
<dbReference type="EMBL" id="CADCTU010000281">
    <property type="protein sequence ID" value="CAA9307175.1"/>
    <property type="molecule type" value="Genomic_DNA"/>
</dbReference>
<organism evidence="2">
    <name type="scientific">uncultured Gemmatimonadaceae bacterium</name>
    <dbReference type="NCBI Taxonomy" id="246130"/>
    <lineage>
        <taxon>Bacteria</taxon>
        <taxon>Pseudomonadati</taxon>
        <taxon>Gemmatimonadota</taxon>
        <taxon>Gemmatimonadia</taxon>
        <taxon>Gemmatimonadales</taxon>
        <taxon>Gemmatimonadaceae</taxon>
        <taxon>environmental samples</taxon>
    </lineage>
</organism>
<dbReference type="AlphaFoldDB" id="A0A6J4KK32"/>
<feature type="compositionally biased region" description="Basic and acidic residues" evidence="1">
    <location>
        <begin position="108"/>
        <end position="120"/>
    </location>
</feature>
<feature type="compositionally biased region" description="Basic and acidic residues" evidence="1">
    <location>
        <begin position="35"/>
        <end position="46"/>
    </location>
</feature>
<sequence length="187" mass="21249">ERGVPHATHRPRRPNPHGPRSRTRRRGVRRPPHPKSRDRGCRPAAEHRRRAGAAAAGVPDRRRGAHPCRDRPRRRDARRPRDVDRDPGRRGARADGVRGRGARVAVHGSRDPRRRAGELRLRAAGVHHDQLRALPRRRGAQRRGARRGVRRERHAPGAGAHGRHGRQERQEDHLLHAPPVGLHRCVL</sequence>
<feature type="non-terminal residue" evidence="2">
    <location>
        <position position="187"/>
    </location>
</feature>
<feature type="region of interest" description="Disordered" evidence="1">
    <location>
        <begin position="1"/>
        <end position="120"/>
    </location>
</feature>
<gene>
    <name evidence="2" type="ORF">AVDCRST_MAG11-1248</name>
</gene>
<feature type="region of interest" description="Disordered" evidence="1">
    <location>
        <begin position="132"/>
        <end position="180"/>
    </location>
</feature>
<proteinExistence type="predicted"/>
<feature type="compositionally biased region" description="Basic and acidic residues" evidence="1">
    <location>
        <begin position="59"/>
        <end position="70"/>
    </location>
</feature>
<feature type="compositionally biased region" description="Basic residues" evidence="1">
    <location>
        <begin position="134"/>
        <end position="153"/>
    </location>
</feature>
<evidence type="ECO:0000256" key="1">
    <source>
        <dbReference type="SAM" id="MobiDB-lite"/>
    </source>
</evidence>
<feature type="compositionally biased region" description="Basic residues" evidence="1">
    <location>
        <begin position="7"/>
        <end position="34"/>
    </location>
</feature>